<reference evidence="1" key="1">
    <citation type="submission" date="2020-08" db="EMBL/GenBank/DDBJ databases">
        <title>Multicomponent nature underlies the extraordinary mechanical properties of spider dragline silk.</title>
        <authorList>
            <person name="Kono N."/>
            <person name="Nakamura H."/>
            <person name="Mori M."/>
            <person name="Yoshida Y."/>
            <person name="Ohtoshi R."/>
            <person name="Malay A.D."/>
            <person name="Moran D.A.P."/>
            <person name="Tomita M."/>
            <person name="Numata K."/>
            <person name="Arakawa K."/>
        </authorList>
    </citation>
    <scope>NUCLEOTIDE SEQUENCE</scope>
</reference>
<dbReference type="AlphaFoldDB" id="A0A8X6SIR8"/>
<proteinExistence type="predicted"/>
<name>A0A8X6SIR8_TRICX</name>
<keyword evidence="2" id="KW-1185">Reference proteome</keyword>
<dbReference type="EMBL" id="BMAU01021276">
    <property type="protein sequence ID" value="GFY07713.1"/>
    <property type="molecule type" value="Genomic_DNA"/>
</dbReference>
<evidence type="ECO:0000313" key="2">
    <source>
        <dbReference type="Proteomes" id="UP000887159"/>
    </source>
</evidence>
<sequence>MQGTDRLIQTISRKVWQNQKRLQTVFDPPVGTQKPLLPFIRSFEATESLLWMGNSIKADVTQWHNISNLFQRLSLKEL</sequence>
<dbReference type="Proteomes" id="UP000887159">
    <property type="component" value="Unassembled WGS sequence"/>
</dbReference>
<evidence type="ECO:0000313" key="1">
    <source>
        <dbReference type="EMBL" id="GFY07713.1"/>
    </source>
</evidence>
<accession>A0A8X6SIR8</accession>
<organism evidence="1 2">
    <name type="scientific">Trichonephila clavipes</name>
    <name type="common">Golden silk orbweaver</name>
    <name type="synonym">Nephila clavipes</name>
    <dbReference type="NCBI Taxonomy" id="2585209"/>
    <lineage>
        <taxon>Eukaryota</taxon>
        <taxon>Metazoa</taxon>
        <taxon>Ecdysozoa</taxon>
        <taxon>Arthropoda</taxon>
        <taxon>Chelicerata</taxon>
        <taxon>Arachnida</taxon>
        <taxon>Araneae</taxon>
        <taxon>Araneomorphae</taxon>
        <taxon>Entelegynae</taxon>
        <taxon>Araneoidea</taxon>
        <taxon>Nephilidae</taxon>
        <taxon>Trichonephila</taxon>
    </lineage>
</organism>
<comment type="caution">
    <text evidence="1">The sequence shown here is derived from an EMBL/GenBank/DDBJ whole genome shotgun (WGS) entry which is preliminary data.</text>
</comment>
<gene>
    <name evidence="1" type="ORF">TNCV_4095831</name>
</gene>
<protein>
    <submittedName>
        <fullName evidence="1">Uncharacterized protein</fullName>
    </submittedName>
</protein>